<accession>A0A223N2Z2</accession>
<evidence type="ECO:0000313" key="2">
    <source>
        <dbReference type="EMBL" id="ASU24023.1"/>
    </source>
</evidence>
<keyword evidence="3" id="KW-1185">Reference proteome</keyword>
<dbReference type="SUPFAM" id="SSF51905">
    <property type="entry name" value="FAD/NAD(P)-binding domain"/>
    <property type="match status" value="1"/>
</dbReference>
<organism evidence="2 3">
    <name type="scientific">Vibrio qinghaiensis</name>
    <dbReference type="NCBI Taxonomy" id="2025808"/>
    <lineage>
        <taxon>Bacteria</taxon>
        <taxon>Pseudomonadati</taxon>
        <taxon>Pseudomonadota</taxon>
        <taxon>Gammaproteobacteria</taxon>
        <taxon>Vibrionales</taxon>
        <taxon>Vibrionaceae</taxon>
        <taxon>Vibrio</taxon>
    </lineage>
</organism>
<protein>
    <recommendedName>
        <fullName evidence="1">FAD-dependent urate hydroxylase HpyO/Asp monooxygenase CreE-like FAD/NAD(P)-binding domain-containing protein</fullName>
    </recommendedName>
</protein>
<gene>
    <name evidence="2" type="ORF">CCZ37_15795</name>
</gene>
<evidence type="ECO:0000259" key="1">
    <source>
        <dbReference type="Pfam" id="PF13454"/>
    </source>
</evidence>
<dbReference type="InterPro" id="IPR038732">
    <property type="entry name" value="HpyO/CreE_NAD-binding"/>
</dbReference>
<dbReference type="Pfam" id="PF13454">
    <property type="entry name" value="NAD_binding_9"/>
    <property type="match status" value="1"/>
</dbReference>
<reference evidence="2 3" key="1">
    <citation type="submission" date="2017-08" db="EMBL/GenBank/DDBJ databases">
        <title>The Vibrio qinghaiensis sp.-Q67 is a luminous bacteria isolated firstly from Qinghai lake, Qinghai province, China, which has been proved to be very sensitive to detect environmental and food pollutants. Therefore, complete genome analysis of V. qinghaiensis sp.-Q67 highlights the potential application of this strain on detection of hazards in the contaminated environments.</title>
        <authorList>
            <person name="Gong L."/>
        </authorList>
    </citation>
    <scope>NUCLEOTIDE SEQUENCE [LARGE SCALE GENOMIC DNA]</scope>
    <source>
        <strain evidence="2 3">Q67</strain>
    </source>
</reference>
<dbReference type="PANTHER" id="PTHR40254">
    <property type="entry name" value="BLR0577 PROTEIN"/>
    <property type="match status" value="1"/>
</dbReference>
<dbReference type="InterPro" id="IPR036188">
    <property type="entry name" value="FAD/NAD-bd_sf"/>
</dbReference>
<evidence type="ECO:0000313" key="3">
    <source>
        <dbReference type="Proteomes" id="UP000215148"/>
    </source>
</evidence>
<dbReference type="RefSeq" id="WP_094501465.1">
    <property type="nucleotide sequence ID" value="NZ_CAWNHI010000002.1"/>
</dbReference>
<dbReference type="AlphaFoldDB" id="A0A223N2Z2"/>
<dbReference type="Proteomes" id="UP000215148">
    <property type="component" value="Chromosome 2"/>
</dbReference>
<name>A0A223N2Z2_9VIBR</name>
<sequence length="415" mass="45705">MNKQKHLIVVGAGVSGVSAFISAVQSEDFDHITIIDPLGVCKGSGFSTFSDKMLCNTPVNLNSVDGNNLLDFYQYCIRMGHPHKKEDFAPRSLFLEYVVSKFEEYLGLFESRGGCIEFVKDKAVAIDYVDKEVLTKESGHHIFGNCIICLGPTRPSGYGIESDSLPEIKSATIFGSKLSAIDLAIFLCSKGIKVEMVSPSGELPNVRSRLHESAPSGSSIEELVRQVSKESKDKSYANLSVAEKLNKDISDSESNQWQDLIGCGLQEIMNNGSPYLERLLALAPQVVKRYICSFPYQNALLVQQYMSGGLLSISKGNKSAYKRNAVDGHLFVDGGDSLFPTLTVGGNLIYIRYMESAEVGLDVGDLTKYGIYTSGSLNREVDLVVNYIRYITQDNHKKIKAMNIKREFASENMCG</sequence>
<dbReference type="InterPro" id="IPR052189">
    <property type="entry name" value="L-asp_N-monooxygenase_NS-form"/>
</dbReference>
<dbReference type="PANTHER" id="PTHR40254:SF1">
    <property type="entry name" value="BLR0577 PROTEIN"/>
    <property type="match status" value="1"/>
</dbReference>
<feature type="domain" description="FAD-dependent urate hydroxylase HpyO/Asp monooxygenase CreE-like FAD/NAD(P)-binding" evidence="1">
    <location>
        <begin position="9"/>
        <end position="151"/>
    </location>
</feature>
<dbReference type="EMBL" id="CP022742">
    <property type="protein sequence ID" value="ASU24023.1"/>
    <property type="molecule type" value="Genomic_DNA"/>
</dbReference>
<proteinExistence type="predicted"/>
<dbReference type="KEGG" id="vqi:CCZ37_15795"/>